<evidence type="ECO:0000313" key="3">
    <source>
        <dbReference type="Proteomes" id="UP000199011"/>
    </source>
</evidence>
<reference evidence="3" key="1">
    <citation type="submission" date="2016-10" db="EMBL/GenBank/DDBJ databases">
        <authorList>
            <person name="Varghese N."/>
            <person name="Submissions S."/>
        </authorList>
    </citation>
    <scope>NUCLEOTIDE SEQUENCE [LARGE SCALE GENOMIC DNA]</scope>
    <source>
        <strain evidence="3">DSM 16522</strain>
    </source>
</reference>
<evidence type="ECO:0000256" key="1">
    <source>
        <dbReference type="SAM" id="Phobius"/>
    </source>
</evidence>
<feature type="transmembrane region" description="Helical" evidence="1">
    <location>
        <begin position="12"/>
        <end position="30"/>
    </location>
</feature>
<name>A0A1I5C6N9_9GAMM</name>
<protein>
    <submittedName>
        <fullName evidence="2">Uncharacterized protein</fullName>
    </submittedName>
</protein>
<dbReference type="EMBL" id="FOVO01000024">
    <property type="protein sequence ID" value="SFN82492.1"/>
    <property type="molecule type" value="Genomic_DNA"/>
</dbReference>
<keyword evidence="3" id="KW-1185">Reference proteome</keyword>
<dbReference type="Pfam" id="PF20327">
    <property type="entry name" value="DUF6622"/>
    <property type="match status" value="1"/>
</dbReference>
<dbReference type="Proteomes" id="UP000199011">
    <property type="component" value="Unassembled WGS sequence"/>
</dbReference>
<dbReference type="InterPro" id="IPR046730">
    <property type="entry name" value="DUF6622"/>
</dbReference>
<feature type="transmembrane region" description="Helical" evidence="1">
    <location>
        <begin position="39"/>
        <end position="55"/>
    </location>
</feature>
<dbReference type="RefSeq" id="WP_245737377.1">
    <property type="nucleotide sequence ID" value="NZ_CAWRAH010000046.1"/>
</dbReference>
<keyword evidence="1" id="KW-0472">Membrane</keyword>
<evidence type="ECO:0000313" key="2">
    <source>
        <dbReference type="EMBL" id="SFN82492.1"/>
    </source>
</evidence>
<dbReference type="AlphaFoldDB" id="A0A1I5C6N9"/>
<organism evidence="2 3">
    <name type="scientific">Xenorhabdus japonica</name>
    <dbReference type="NCBI Taxonomy" id="53341"/>
    <lineage>
        <taxon>Bacteria</taxon>
        <taxon>Pseudomonadati</taxon>
        <taxon>Pseudomonadota</taxon>
        <taxon>Gammaproteobacteria</taxon>
        <taxon>Enterobacterales</taxon>
        <taxon>Morganellaceae</taxon>
        <taxon>Xenorhabdus</taxon>
    </lineage>
</organism>
<keyword evidence="1" id="KW-1133">Transmembrane helix</keyword>
<proteinExistence type="predicted"/>
<gene>
    <name evidence="2" type="ORF">SAMN05421579_12439</name>
</gene>
<sequence length="79" mass="9071">MSILSIIKGTPIWVWILFAFLIKRGINALYDREMRIERLFFMPILFFIWAVYSVLHETTFSNTAFLALILGIFVGGGIG</sequence>
<accession>A0A1I5C6N9</accession>
<keyword evidence="1" id="KW-0812">Transmembrane</keyword>
<feature type="transmembrane region" description="Helical" evidence="1">
    <location>
        <begin position="61"/>
        <end position="78"/>
    </location>
</feature>